<dbReference type="Proteomes" id="UP000030755">
    <property type="component" value="Unassembled WGS sequence"/>
</dbReference>
<dbReference type="Pfam" id="PF13380">
    <property type="entry name" value="CoA_binding_2"/>
    <property type="match status" value="1"/>
</dbReference>
<dbReference type="HOGENOM" id="CLU_112567_1_1_1"/>
<accession>A0A075AQT1</accession>
<dbReference type="PANTHER" id="PTHR33303:SF2">
    <property type="entry name" value="COA-BINDING DOMAIN-CONTAINING PROTEIN"/>
    <property type="match status" value="1"/>
</dbReference>
<protein>
    <submittedName>
        <fullName evidence="2">CoA-binding domain-containing protein</fullName>
    </submittedName>
</protein>
<dbReference type="AlphaFoldDB" id="A0A075AQT1"/>
<proteinExistence type="predicted"/>
<dbReference type="EMBL" id="KE561132">
    <property type="protein sequence ID" value="EPZ32611.1"/>
    <property type="molecule type" value="Genomic_DNA"/>
</dbReference>
<evidence type="ECO:0000259" key="1">
    <source>
        <dbReference type="Pfam" id="PF13380"/>
    </source>
</evidence>
<dbReference type="InterPro" id="IPR003781">
    <property type="entry name" value="CoA-bd"/>
</dbReference>
<reference evidence="2 3" key="1">
    <citation type="journal article" date="2013" name="Curr. Biol.">
        <title>Shared signatures of parasitism and phylogenomics unite Cryptomycota and microsporidia.</title>
        <authorList>
            <person name="James T.Y."/>
            <person name="Pelin A."/>
            <person name="Bonen L."/>
            <person name="Ahrendt S."/>
            <person name="Sain D."/>
            <person name="Corradi N."/>
            <person name="Stajich J.E."/>
        </authorList>
    </citation>
    <scope>NUCLEOTIDE SEQUENCE [LARGE SCALE GENOMIC DNA]</scope>
    <source>
        <strain evidence="2 3">CSF55</strain>
    </source>
</reference>
<evidence type="ECO:0000313" key="3">
    <source>
        <dbReference type="Proteomes" id="UP000030755"/>
    </source>
</evidence>
<name>A0A075AQT1_ROZAC</name>
<keyword evidence="3" id="KW-1185">Reference proteome</keyword>
<dbReference type="STRING" id="988480.A0A075AQT1"/>
<dbReference type="Gene3D" id="3.40.50.720">
    <property type="entry name" value="NAD(P)-binding Rossmann-like Domain"/>
    <property type="match status" value="1"/>
</dbReference>
<dbReference type="InterPro" id="IPR036291">
    <property type="entry name" value="NAD(P)-bd_dom_sf"/>
</dbReference>
<gene>
    <name evidence="2" type="ORF">O9G_004563</name>
</gene>
<sequence length="146" mass="16758">MNINTKIQHFFNDKIAFIIIGASKDPSKYGHKVLQWYKNQRKPVFVIHPKENEVLGEKCYRSINEIPVSENEMRKLAIHFITPPAVSITYLQIAREKGIEWLWCQPGSESAESADETHSEVCHAKVDVAIEEKGVCARKKLYSECL</sequence>
<feature type="domain" description="CoA-binding" evidence="1">
    <location>
        <begin position="17"/>
        <end position="118"/>
    </location>
</feature>
<dbReference type="OMA" id="IYNACVL"/>
<dbReference type="OrthoDB" id="5138418at2759"/>
<dbReference type="PANTHER" id="PTHR33303">
    <property type="entry name" value="CYTOPLASMIC PROTEIN-RELATED"/>
    <property type="match status" value="1"/>
</dbReference>
<evidence type="ECO:0000313" key="2">
    <source>
        <dbReference type="EMBL" id="EPZ32611.1"/>
    </source>
</evidence>
<dbReference type="SUPFAM" id="SSF51735">
    <property type="entry name" value="NAD(P)-binding Rossmann-fold domains"/>
    <property type="match status" value="1"/>
</dbReference>
<organism evidence="2 3">
    <name type="scientific">Rozella allomycis (strain CSF55)</name>
    <dbReference type="NCBI Taxonomy" id="988480"/>
    <lineage>
        <taxon>Eukaryota</taxon>
        <taxon>Fungi</taxon>
        <taxon>Fungi incertae sedis</taxon>
        <taxon>Cryptomycota</taxon>
        <taxon>Cryptomycota incertae sedis</taxon>
        <taxon>Rozella</taxon>
    </lineage>
</organism>